<evidence type="ECO:0000313" key="3">
    <source>
        <dbReference type="Proteomes" id="UP000033115"/>
    </source>
</evidence>
<dbReference type="AlphaFoldDB" id="A0A0E3M707"/>
<dbReference type="HOGENOM" id="CLU_2506841_0_0_9"/>
<keyword evidence="1" id="KW-0175">Coiled coil</keyword>
<proteinExistence type="predicted"/>
<evidence type="ECO:0000256" key="1">
    <source>
        <dbReference type="SAM" id="Coils"/>
    </source>
</evidence>
<protein>
    <submittedName>
        <fullName evidence="2">Tetratricopeptide repeat protein</fullName>
    </submittedName>
</protein>
<accession>A0A0E3M707</accession>
<organism evidence="2 3">
    <name type="scientific">Clostridium scatologenes</name>
    <dbReference type="NCBI Taxonomy" id="1548"/>
    <lineage>
        <taxon>Bacteria</taxon>
        <taxon>Bacillati</taxon>
        <taxon>Bacillota</taxon>
        <taxon>Clostridia</taxon>
        <taxon>Eubacteriales</taxon>
        <taxon>Clostridiaceae</taxon>
        <taxon>Clostridium</taxon>
    </lineage>
</organism>
<reference evidence="2 3" key="1">
    <citation type="journal article" date="2015" name="J. Biotechnol.">
        <title>Complete genome sequence of a malodorant-producing acetogen, Clostridium scatologenes ATCC 25775(T).</title>
        <authorList>
            <person name="Zhu Z."/>
            <person name="Guo T."/>
            <person name="Zheng H."/>
            <person name="Song T."/>
            <person name="Ouyang P."/>
            <person name="Xie J."/>
        </authorList>
    </citation>
    <scope>NUCLEOTIDE SEQUENCE [LARGE SCALE GENOMIC DNA]</scope>
    <source>
        <strain evidence="2 3">ATCC 25775</strain>
    </source>
</reference>
<evidence type="ECO:0000313" key="2">
    <source>
        <dbReference type="EMBL" id="AKA68250.1"/>
    </source>
</evidence>
<feature type="coiled-coil region" evidence="1">
    <location>
        <begin position="50"/>
        <end position="77"/>
    </location>
</feature>
<dbReference type="KEGG" id="csq:CSCA_1125"/>
<dbReference type="RefSeq" id="WP_029159731.1">
    <property type="nucleotide sequence ID" value="NZ_CP009933.1"/>
</dbReference>
<gene>
    <name evidence="2" type="ORF">CSCA_1125</name>
</gene>
<sequence>MKITKKDQIIQLYKEGLKVEDIVKKGFAKKYVNQVLKFLKISKLPVKSNAKTDINDIKELASLLETLENKSDKINININLSIKVDNCK</sequence>
<dbReference type="Proteomes" id="UP000033115">
    <property type="component" value="Chromosome"/>
</dbReference>
<dbReference type="EMBL" id="CP009933">
    <property type="protein sequence ID" value="AKA68250.1"/>
    <property type="molecule type" value="Genomic_DNA"/>
</dbReference>
<keyword evidence="3" id="KW-1185">Reference proteome</keyword>
<name>A0A0E3M707_CLOSL</name>